<name>A0A4S3KDV3_9GAMM</name>
<dbReference type="InterPro" id="IPR003961">
    <property type="entry name" value="FN3_dom"/>
</dbReference>
<organism evidence="3 4">
    <name type="scientific">Rhodanobacter lindaniclasticus</name>
    <dbReference type="NCBI Taxonomy" id="75310"/>
    <lineage>
        <taxon>Bacteria</taxon>
        <taxon>Pseudomonadati</taxon>
        <taxon>Pseudomonadota</taxon>
        <taxon>Gammaproteobacteria</taxon>
        <taxon>Lysobacterales</taxon>
        <taxon>Rhodanobacteraceae</taxon>
        <taxon>Rhodanobacter</taxon>
    </lineage>
</organism>
<dbReference type="SUPFAM" id="SSF49265">
    <property type="entry name" value="Fibronectin type III"/>
    <property type="match status" value="3"/>
</dbReference>
<dbReference type="NCBIfam" id="TIGR01643">
    <property type="entry name" value="YD_repeat_2x"/>
    <property type="match status" value="2"/>
</dbReference>
<gene>
    <name evidence="3" type="ORF">B1991_11665</name>
</gene>
<dbReference type="PANTHER" id="PTHR32305:SF15">
    <property type="entry name" value="PROTEIN RHSA-RELATED"/>
    <property type="match status" value="1"/>
</dbReference>
<evidence type="ECO:0000259" key="2">
    <source>
        <dbReference type="PROSITE" id="PS50853"/>
    </source>
</evidence>
<proteinExistence type="predicted"/>
<dbReference type="InterPro" id="IPR031325">
    <property type="entry name" value="RHS_repeat"/>
</dbReference>
<evidence type="ECO:0000256" key="1">
    <source>
        <dbReference type="ARBA" id="ARBA00022737"/>
    </source>
</evidence>
<comment type="caution">
    <text evidence="3">The sequence shown here is derived from an EMBL/GenBank/DDBJ whole genome shotgun (WGS) entry which is preliminary data.</text>
</comment>
<dbReference type="Pfam" id="PF25023">
    <property type="entry name" value="TEN_YD-shell"/>
    <property type="match status" value="1"/>
</dbReference>
<evidence type="ECO:0000313" key="3">
    <source>
        <dbReference type="EMBL" id="THD06685.1"/>
    </source>
</evidence>
<dbReference type="InterPro" id="IPR036116">
    <property type="entry name" value="FN3_sf"/>
</dbReference>
<dbReference type="Gene3D" id="2.60.40.10">
    <property type="entry name" value="Immunoglobulins"/>
    <property type="match status" value="6"/>
</dbReference>
<dbReference type="SMART" id="SM00060">
    <property type="entry name" value="FN3"/>
    <property type="match status" value="6"/>
</dbReference>
<accession>A0A4S3KDV3</accession>
<keyword evidence="4" id="KW-1185">Reference proteome</keyword>
<dbReference type="Proteomes" id="UP000306317">
    <property type="component" value="Unassembled WGS sequence"/>
</dbReference>
<dbReference type="InterPro" id="IPR006530">
    <property type="entry name" value="YD"/>
</dbReference>
<evidence type="ECO:0000313" key="4">
    <source>
        <dbReference type="Proteomes" id="UP000306317"/>
    </source>
</evidence>
<dbReference type="PROSITE" id="PS50853">
    <property type="entry name" value="FN3"/>
    <property type="match status" value="4"/>
</dbReference>
<dbReference type="InterPro" id="IPR013783">
    <property type="entry name" value="Ig-like_fold"/>
</dbReference>
<feature type="domain" description="Fibronectin type-III" evidence="2">
    <location>
        <begin position="1423"/>
        <end position="1510"/>
    </location>
</feature>
<sequence length="1693" mass="178696">MSLTAGTVVYLQRNQYYLLASKIEDRFGNTVQFSYNAAGHPMRIWASDGREISLAYNGNRLVSATSDSRTWHYQYDAAGNLKQVVLPDGTDWQYTYTGTLKPPMPLPEESLLNCRLPPSIINVEYTLAAKGPSGATANYRFKNMRHGRSGVNVNECVNSGTTENPVNSLRVGNFFDVMSLTQKTISGPGLPTATWGYNYGEHSIGEDMWGHPHQPYQYPCTTCALDKTVVVSEPDKSQRRYRFGFEYAFNDGRLLQTDILRSDGSVIRTQTNDYLAESAVSTQSFYSQYGDLLGGIGDPATAHVRPTVQSETTQDGVTFTNTVTGFDSYARATQQTESSSLGYSRATQTTYHDNTSKWVLGQVAERKVNGITTSAATFDSATALPLTHSVFGVLKQTLTWNGDGTIATVKDGDDNITAASSWKRGIPQVINYPDSYSESAGVNDAGWITWVKDQNGHTTNYGYDPMGRLASITYPTGDEVAWNQTLLSFVPVSGSEYGIPGGHWKQTVHTGNGYEVTYFDAMWRPLVTERYDSANKAATLSQVVQRYDTTGRKVFASYPINNLASYATVNAGSHTSYDPLDRVTAVQRDSELGTLATTTDYLSGFKTRVTDPKNHATTTAFMAFDQPTTDWPVRVDAPAGITQTIARDVFGSPTSITQSGLYGTENNTLTKTLTYDSHHRLCRTTEPESGSEVMDWDGAGNLLWSAAGLAISGTGCGQEQVAAAARTTRTYDAMNRVKTILPPAGTQSTSYDYDPAGPMTRAVASGISTWNGNYNFRGMLTDESLQLVGQSTWTIGYTHDANGHVSLVQYPDGENVSYAPDALGRPTRVGNYATGIGYFPNGEVSQFVYGNGAVYLAEQNARQLLSNFTYGVRSMPQLSEDLTYDPNGNITSVADLAGGPRNKSFGYDTLNRLKSATANGLWGTQAFTYDALNNLRTVQTNGQTAVYHYDTSNKLASISGAATVTYSYDAWGNVQTKNNTTLRFDQKNQLTQILGVNTYAYDAAGRRVSKTPTTGSPTYYFYSQAGQLMHQVELGSARATNFIYLGRKLLAKNATISLGASATIGFSSNPNNGSYTVNWGAVPGATSYVLQESANGGTWTTVYSGSAPSAALSGRAGGSYVYRVEGCIGTTCGAFTTSATLGVTPTLPVVTVPTGIVNGAYTVSWTAPATATAYAVQERLGSGAWTTIASGTPATSISRPGTASGSYTYQVAASNAHGTRGWAASSAVTVNTDYGVVPSPLPSYTVPATNSTGGVTLSWTASAPVTLYTLQHSSNGGTSWSTAYAGLATSAALSGLADGSYTYRLQACNDTEGNSVCTAWVAAGPMVVTHPPTTAPTLSVPTSSTNGSYTVSWGSVSLATSYTLQEQTNGGGWGTIQSSAATSKAISGKGNGSYGYRAQGCNVGGCGPWSVTKSTTVLLPPPVPASISVPATSSGSIAVSWSGSATATGYTLQQRLGSGSWSSVYTGAATASTRTVITSGSYTYQVQACNASGCSAYKASSAVTVTIPPASAPNLSVPATSNSGSYTVSWGAVSGATSYTLQEEVNDGGWSTVQSSGATSKAFSGKGNASYGYRAQACNAGGCGAWSAVDTIAVTLLPAAPATVTAPYSVLGKPYSITWSASATATSYKVQRTNLDNGSVAIVATTAATSASMPTPTTSQFLQYAVQACNAGGCSAFKNASNPTQANPPGPIE</sequence>
<dbReference type="EMBL" id="MWIO01000031">
    <property type="protein sequence ID" value="THD06685.1"/>
    <property type="molecule type" value="Genomic_DNA"/>
</dbReference>
<feature type="domain" description="Fibronectin type-III" evidence="2">
    <location>
        <begin position="1511"/>
        <end position="1598"/>
    </location>
</feature>
<dbReference type="PANTHER" id="PTHR32305">
    <property type="match status" value="1"/>
</dbReference>
<protein>
    <recommendedName>
        <fullName evidence="2">Fibronectin type-III domain-containing protein</fullName>
    </recommendedName>
</protein>
<feature type="domain" description="Fibronectin type-III" evidence="2">
    <location>
        <begin position="1144"/>
        <end position="1233"/>
    </location>
</feature>
<dbReference type="Gene3D" id="2.180.10.10">
    <property type="entry name" value="RHS repeat-associated core"/>
    <property type="match status" value="2"/>
</dbReference>
<keyword evidence="1" id="KW-0677">Repeat</keyword>
<dbReference type="Pfam" id="PF05593">
    <property type="entry name" value="RHS_repeat"/>
    <property type="match status" value="2"/>
</dbReference>
<dbReference type="InterPro" id="IPR050708">
    <property type="entry name" value="T6SS_VgrG/RHS"/>
</dbReference>
<dbReference type="InterPro" id="IPR056823">
    <property type="entry name" value="TEN-like_YD-shell"/>
</dbReference>
<dbReference type="CDD" id="cd00063">
    <property type="entry name" value="FN3"/>
    <property type="match status" value="1"/>
</dbReference>
<reference evidence="3 4" key="1">
    <citation type="submission" date="2017-02" db="EMBL/GenBank/DDBJ databases">
        <title>Whole genome sequencing of Rhodanobacter lindaniclasticus DSM 17932.</title>
        <authorList>
            <person name="Kumar S."/>
            <person name="Patil P."/>
            <person name="Patil P.B."/>
        </authorList>
    </citation>
    <scope>NUCLEOTIDE SEQUENCE [LARGE SCALE GENOMIC DNA]</scope>
    <source>
        <strain evidence="3 4">DSM 17932</strain>
    </source>
</reference>
<feature type="domain" description="Fibronectin type-III" evidence="2">
    <location>
        <begin position="1332"/>
        <end position="1422"/>
    </location>
</feature>